<protein>
    <submittedName>
        <fullName evidence="1">Uncharacterized protein</fullName>
    </submittedName>
</protein>
<evidence type="ECO:0000313" key="2">
    <source>
        <dbReference type="Proteomes" id="UP000031668"/>
    </source>
</evidence>
<proteinExistence type="predicted"/>
<gene>
    <name evidence="1" type="ORF">RF11_04157</name>
</gene>
<evidence type="ECO:0000313" key="1">
    <source>
        <dbReference type="EMBL" id="KII74014.1"/>
    </source>
</evidence>
<keyword evidence="2" id="KW-1185">Reference proteome</keyword>
<dbReference type="AlphaFoldDB" id="A0A0C2J876"/>
<accession>A0A0C2J876</accession>
<comment type="caution">
    <text evidence="1">The sequence shown here is derived from an EMBL/GenBank/DDBJ whole genome shotgun (WGS) entry which is preliminary data.</text>
</comment>
<name>A0A0C2J876_THEKT</name>
<dbReference type="Proteomes" id="UP000031668">
    <property type="component" value="Unassembled WGS sequence"/>
</dbReference>
<dbReference type="EMBL" id="JWZT01000570">
    <property type="protein sequence ID" value="KII74014.1"/>
    <property type="molecule type" value="Genomic_DNA"/>
</dbReference>
<organism evidence="1 2">
    <name type="scientific">Thelohanellus kitauei</name>
    <name type="common">Myxosporean</name>
    <dbReference type="NCBI Taxonomy" id="669202"/>
    <lineage>
        <taxon>Eukaryota</taxon>
        <taxon>Metazoa</taxon>
        <taxon>Cnidaria</taxon>
        <taxon>Myxozoa</taxon>
        <taxon>Myxosporea</taxon>
        <taxon>Bivalvulida</taxon>
        <taxon>Platysporina</taxon>
        <taxon>Myxobolidae</taxon>
        <taxon>Thelohanellus</taxon>
    </lineage>
</organism>
<reference evidence="1 2" key="1">
    <citation type="journal article" date="2014" name="Genome Biol. Evol.">
        <title>The genome of the myxosporean Thelohanellus kitauei shows adaptations to nutrient acquisition within its fish host.</title>
        <authorList>
            <person name="Yang Y."/>
            <person name="Xiong J."/>
            <person name="Zhou Z."/>
            <person name="Huo F."/>
            <person name="Miao W."/>
            <person name="Ran C."/>
            <person name="Liu Y."/>
            <person name="Zhang J."/>
            <person name="Feng J."/>
            <person name="Wang M."/>
            <person name="Wang M."/>
            <person name="Wang L."/>
            <person name="Yao B."/>
        </authorList>
    </citation>
    <scope>NUCLEOTIDE SEQUENCE [LARGE SCALE GENOMIC DNA]</scope>
    <source>
        <strain evidence="1">Wuqing</strain>
    </source>
</reference>
<sequence>MIVDMRIKKVYFVSDDQTIYDSDKILSKLSVIEKSFIYNISVTTPFSHRFFDKPTRINKIGPSFETLMYLEYLLAGHDIGSIGKQVFDDKNYNMILKVRYDLLHDEPLS</sequence>